<dbReference type="PANTHER" id="PTHR44846">
    <property type="entry name" value="MANNOSYL-D-GLYCERATE TRANSPORT/METABOLISM SYSTEM REPRESSOR MNGR-RELATED"/>
    <property type="match status" value="1"/>
</dbReference>
<dbReference type="SUPFAM" id="SSF64288">
    <property type="entry name" value="Chorismate lyase-like"/>
    <property type="match status" value="1"/>
</dbReference>
<evidence type="ECO:0000313" key="5">
    <source>
        <dbReference type="EMBL" id="ACK67736.1"/>
    </source>
</evidence>
<evidence type="ECO:0000256" key="1">
    <source>
        <dbReference type="ARBA" id="ARBA00023015"/>
    </source>
</evidence>
<dbReference type="RefSeq" id="WP_012596994.1">
    <property type="nucleotide sequence ID" value="NC_011726.1"/>
</dbReference>
<dbReference type="CDD" id="cd07377">
    <property type="entry name" value="WHTH_GntR"/>
    <property type="match status" value="1"/>
</dbReference>
<dbReference type="PANTHER" id="PTHR44846:SF17">
    <property type="entry name" value="GNTR-FAMILY TRANSCRIPTIONAL REGULATOR"/>
    <property type="match status" value="1"/>
</dbReference>
<dbReference type="STRING" id="41431.PCC8801_3786"/>
<dbReference type="InterPro" id="IPR050679">
    <property type="entry name" value="Bact_HTH_transcr_reg"/>
</dbReference>
<keyword evidence="2" id="KW-0238">DNA-binding</keyword>
<dbReference type="Proteomes" id="UP000008204">
    <property type="component" value="Chromosome"/>
</dbReference>
<dbReference type="eggNOG" id="COG2188">
    <property type="taxonomic scope" value="Bacteria"/>
</dbReference>
<evidence type="ECO:0000259" key="4">
    <source>
        <dbReference type="PROSITE" id="PS50949"/>
    </source>
</evidence>
<proteinExistence type="predicted"/>
<reference evidence="6" key="1">
    <citation type="journal article" date="2011" name="MBio">
        <title>Novel metabolic attributes of the genus Cyanothece, comprising a group of unicellular nitrogen-fixing Cyanobacteria.</title>
        <authorList>
            <person name="Bandyopadhyay A."/>
            <person name="Elvitigala T."/>
            <person name="Welsh E."/>
            <person name="Stockel J."/>
            <person name="Liberton M."/>
            <person name="Min H."/>
            <person name="Sherman L.A."/>
            <person name="Pakrasi H.B."/>
        </authorList>
    </citation>
    <scope>NUCLEOTIDE SEQUENCE [LARGE SCALE GENOMIC DNA]</scope>
    <source>
        <strain evidence="6">PCC 8801</strain>
    </source>
</reference>
<dbReference type="Gene3D" id="3.40.1410.10">
    <property type="entry name" value="Chorismate lyase-like"/>
    <property type="match status" value="1"/>
</dbReference>
<organism evidence="5 6">
    <name type="scientific">Rippkaea orientalis (strain PCC 8801 / RF-1)</name>
    <name type="common">Cyanothece sp. (strain PCC 8801)</name>
    <dbReference type="NCBI Taxonomy" id="41431"/>
    <lineage>
        <taxon>Bacteria</taxon>
        <taxon>Bacillati</taxon>
        <taxon>Cyanobacteriota</taxon>
        <taxon>Cyanophyceae</taxon>
        <taxon>Oscillatoriophycideae</taxon>
        <taxon>Chroococcales</taxon>
        <taxon>Aphanothecaceae</taxon>
        <taxon>Rippkaea</taxon>
        <taxon>Rippkaea orientalis</taxon>
    </lineage>
</organism>
<name>B7K430_RIPO1</name>
<dbReference type="PRINTS" id="PR00035">
    <property type="entry name" value="HTHGNTR"/>
</dbReference>
<dbReference type="OrthoDB" id="457376at2"/>
<dbReference type="SMART" id="SM00345">
    <property type="entry name" value="HTH_GNTR"/>
    <property type="match status" value="1"/>
</dbReference>
<dbReference type="SMART" id="SM00866">
    <property type="entry name" value="UTRA"/>
    <property type="match status" value="1"/>
</dbReference>
<dbReference type="Pfam" id="PF00392">
    <property type="entry name" value="GntR"/>
    <property type="match status" value="1"/>
</dbReference>
<accession>B7K430</accession>
<gene>
    <name evidence="5" type="ordered locus">PCC8801_3786</name>
</gene>
<dbReference type="PROSITE" id="PS50949">
    <property type="entry name" value="HTH_GNTR"/>
    <property type="match status" value="1"/>
</dbReference>
<dbReference type="InterPro" id="IPR000524">
    <property type="entry name" value="Tscrpt_reg_HTH_GntR"/>
</dbReference>
<dbReference type="KEGG" id="cyp:PCC8801_3786"/>
<dbReference type="EMBL" id="CP001287">
    <property type="protein sequence ID" value="ACK67736.1"/>
    <property type="molecule type" value="Genomic_DNA"/>
</dbReference>
<keyword evidence="3" id="KW-0804">Transcription</keyword>
<keyword evidence="6" id="KW-1185">Reference proteome</keyword>
<dbReference type="GO" id="GO:0003677">
    <property type="term" value="F:DNA binding"/>
    <property type="evidence" value="ECO:0007669"/>
    <property type="project" value="UniProtKB-KW"/>
</dbReference>
<dbReference type="AlphaFoldDB" id="B7K430"/>
<evidence type="ECO:0000256" key="3">
    <source>
        <dbReference type="ARBA" id="ARBA00023163"/>
    </source>
</evidence>
<evidence type="ECO:0000256" key="2">
    <source>
        <dbReference type="ARBA" id="ARBA00023125"/>
    </source>
</evidence>
<dbReference type="InterPro" id="IPR036390">
    <property type="entry name" value="WH_DNA-bd_sf"/>
</dbReference>
<dbReference type="InterPro" id="IPR036388">
    <property type="entry name" value="WH-like_DNA-bd_sf"/>
</dbReference>
<dbReference type="InterPro" id="IPR011663">
    <property type="entry name" value="UTRA"/>
</dbReference>
<keyword evidence="1" id="KW-0805">Transcription regulation</keyword>
<dbReference type="SUPFAM" id="SSF46785">
    <property type="entry name" value="Winged helix' DNA-binding domain"/>
    <property type="match status" value="1"/>
</dbReference>
<dbReference type="GO" id="GO:0045892">
    <property type="term" value="P:negative regulation of DNA-templated transcription"/>
    <property type="evidence" value="ECO:0007669"/>
    <property type="project" value="TreeGrafter"/>
</dbReference>
<dbReference type="Gene3D" id="1.10.10.10">
    <property type="entry name" value="Winged helix-like DNA-binding domain superfamily/Winged helix DNA-binding domain"/>
    <property type="match status" value="1"/>
</dbReference>
<dbReference type="Pfam" id="PF07702">
    <property type="entry name" value="UTRA"/>
    <property type="match status" value="1"/>
</dbReference>
<dbReference type="InterPro" id="IPR028978">
    <property type="entry name" value="Chorismate_lyase_/UTRA_dom_sf"/>
</dbReference>
<protein>
    <submittedName>
        <fullName evidence="5">Transcriptional regulator, GntR family</fullName>
    </submittedName>
</protein>
<dbReference type="GO" id="GO:0003700">
    <property type="term" value="F:DNA-binding transcription factor activity"/>
    <property type="evidence" value="ECO:0007669"/>
    <property type="project" value="InterPro"/>
</dbReference>
<evidence type="ECO:0000313" key="6">
    <source>
        <dbReference type="Proteomes" id="UP000008204"/>
    </source>
</evidence>
<feature type="domain" description="HTH gntR-type" evidence="4">
    <location>
        <begin position="6"/>
        <end position="74"/>
    </location>
</feature>
<sequence length="255" mass="29472">MDQTNKTRYAEIADDVTEKIYQGIYRPGDSLPRENELADEYGVHRLTVRHAFQILQEKGVVYRDPSGKCIVKKNKLCYSLNGKTGFSDNLSNIGYIPYRKLLSNEVVFPSPIIANLLKIPEQKKIVEIVFLRGGIPKQKDHKNQDIYPICLSKSYIIAEKFPGLFKLIDLGNSFYDLLKSHYKIEPQCQRNLIETDLASKEDIKLLKIDPGHPILITKNFVYDQNNQLFEYTESRFRGDFVSFDILFNQELIVNS</sequence>
<dbReference type="HOGENOM" id="CLU_063236_2_1_3"/>